<dbReference type="InterPro" id="IPR036396">
    <property type="entry name" value="Cyt_P450_sf"/>
</dbReference>
<accession>A0AAW1M9R7</accession>
<keyword evidence="6 12" id="KW-0479">Metal-binding</keyword>
<dbReference type="PRINTS" id="PR00385">
    <property type="entry name" value="P450"/>
</dbReference>
<comment type="cofactor">
    <cofactor evidence="1 12">
        <name>heme</name>
        <dbReference type="ChEBI" id="CHEBI:30413"/>
    </cofactor>
</comment>
<keyword evidence="15" id="KW-1185">Reference proteome</keyword>
<dbReference type="PANTHER" id="PTHR24291">
    <property type="entry name" value="CYTOCHROME P450 FAMILY 4"/>
    <property type="match status" value="1"/>
</dbReference>
<evidence type="ECO:0000256" key="13">
    <source>
        <dbReference type="RuleBase" id="RU000461"/>
    </source>
</evidence>
<proteinExistence type="inferred from homology"/>
<keyword evidence="8" id="KW-0492">Microsome</keyword>
<dbReference type="GO" id="GO:0005506">
    <property type="term" value="F:iron ion binding"/>
    <property type="evidence" value="ECO:0007669"/>
    <property type="project" value="InterPro"/>
</dbReference>
<protein>
    <submittedName>
        <fullName evidence="14">Cytochrome P450</fullName>
    </submittedName>
</protein>
<sequence length="508" mass="59374">MLIIPLFAVLFLWYLLLCWKWKKNFFDPMEKLPGDKYYPIFGTTYTLIGVPRSEVFYTLLDSIYKYKPLFRTWNGSHPEVNITKPEHLQVVLRSSTHLKKGIFYDNLYEWLGEGLLISQGAKWFAQRKLLTPAFHFKILESFMPVFTEKANLLVQDLEPKIEGDYFDVLPMITNTTLDVICETAMGLPVCRLTKNKEEYVKALRDMTEMAMWRSIKPHFRWHPMFYLHPKGRYFRKILKELHEFSGAVITERKKQRNNIEVEDTMEECLKKKKRLSFLDLKKRLSFLDLVLQAADGPNAISDKNLRDLVDTFLFAGFDTTTNSTCWTLFCLGSHPEAQEKVFEEVRSVLGDKPQPTTIEELNQLKYMECAIKEALRLFPVLGVITRVLSEDIELDGYKIPAGVQAILHIAIVHRDPEHFPEPNKFIPERFLPENSKTRHPFAYIPFSAGPRNCIGQKFALTEEKTILASIINKYRIKSMLTIDEMRLFTHTLVRPQDGIKIKVEKREY</sequence>
<evidence type="ECO:0000256" key="11">
    <source>
        <dbReference type="ARBA" id="ARBA00023033"/>
    </source>
</evidence>
<keyword evidence="9 13" id="KW-0560">Oxidoreductase</keyword>
<dbReference type="PANTHER" id="PTHR24291:SF209">
    <property type="entry name" value="CYTOCHROME P450-LIKE PROTEIN"/>
    <property type="match status" value="1"/>
</dbReference>
<dbReference type="GO" id="GO:0004497">
    <property type="term" value="F:monooxygenase activity"/>
    <property type="evidence" value="ECO:0007669"/>
    <property type="project" value="UniProtKB-KW"/>
</dbReference>
<dbReference type="PRINTS" id="PR00463">
    <property type="entry name" value="EP450I"/>
</dbReference>
<dbReference type="Pfam" id="PF00067">
    <property type="entry name" value="p450"/>
    <property type="match status" value="1"/>
</dbReference>
<evidence type="ECO:0000256" key="8">
    <source>
        <dbReference type="ARBA" id="ARBA00022848"/>
    </source>
</evidence>
<dbReference type="InterPro" id="IPR017972">
    <property type="entry name" value="Cyt_P450_CS"/>
</dbReference>
<keyword evidence="5 12" id="KW-0349">Heme</keyword>
<feature type="binding site" description="axial binding residue" evidence="12">
    <location>
        <position position="453"/>
    </location>
    <ligand>
        <name>heme</name>
        <dbReference type="ChEBI" id="CHEBI:30413"/>
    </ligand>
    <ligandPart>
        <name>Fe</name>
        <dbReference type="ChEBI" id="CHEBI:18248"/>
    </ligandPart>
</feature>
<evidence type="ECO:0000256" key="7">
    <source>
        <dbReference type="ARBA" id="ARBA00022824"/>
    </source>
</evidence>
<evidence type="ECO:0000256" key="3">
    <source>
        <dbReference type="ARBA" id="ARBA00004406"/>
    </source>
</evidence>
<evidence type="ECO:0000256" key="4">
    <source>
        <dbReference type="ARBA" id="ARBA00010617"/>
    </source>
</evidence>
<evidence type="ECO:0000256" key="9">
    <source>
        <dbReference type="ARBA" id="ARBA00023002"/>
    </source>
</evidence>
<dbReference type="InterPro" id="IPR001128">
    <property type="entry name" value="Cyt_P450"/>
</dbReference>
<dbReference type="PROSITE" id="PS00086">
    <property type="entry name" value="CYTOCHROME_P450"/>
    <property type="match status" value="1"/>
</dbReference>
<name>A0AAW1M9R7_POPJA</name>
<dbReference type="GO" id="GO:0016705">
    <property type="term" value="F:oxidoreductase activity, acting on paired donors, with incorporation or reduction of molecular oxygen"/>
    <property type="evidence" value="ECO:0007669"/>
    <property type="project" value="InterPro"/>
</dbReference>
<comment type="subcellular location">
    <subcellularLocation>
        <location evidence="3">Endoplasmic reticulum membrane</location>
        <topology evidence="3">Peripheral membrane protein</topology>
    </subcellularLocation>
    <subcellularLocation>
        <location evidence="2">Microsome membrane</location>
        <topology evidence="2">Peripheral membrane protein</topology>
    </subcellularLocation>
</comment>
<dbReference type="CDD" id="cd20628">
    <property type="entry name" value="CYP4"/>
    <property type="match status" value="1"/>
</dbReference>
<evidence type="ECO:0000256" key="2">
    <source>
        <dbReference type="ARBA" id="ARBA00004174"/>
    </source>
</evidence>
<evidence type="ECO:0000313" key="14">
    <source>
        <dbReference type="EMBL" id="KAK9744643.1"/>
    </source>
</evidence>
<evidence type="ECO:0000256" key="10">
    <source>
        <dbReference type="ARBA" id="ARBA00023004"/>
    </source>
</evidence>
<evidence type="ECO:0000256" key="12">
    <source>
        <dbReference type="PIRSR" id="PIRSR602401-1"/>
    </source>
</evidence>
<dbReference type="GO" id="GO:0020037">
    <property type="term" value="F:heme binding"/>
    <property type="evidence" value="ECO:0007669"/>
    <property type="project" value="InterPro"/>
</dbReference>
<dbReference type="Gene3D" id="1.10.630.10">
    <property type="entry name" value="Cytochrome P450"/>
    <property type="match status" value="1"/>
</dbReference>
<comment type="similarity">
    <text evidence="4 13">Belongs to the cytochrome P450 family.</text>
</comment>
<dbReference type="SUPFAM" id="SSF48264">
    <property type="entry name" value="Cytochrome P450"/>
    <property type="match status" value="1"/>
</dbReference>
<dbReference type="FunFam" id="1.10.630.10:FF:000182">
    <property type="entry name" value="Cytochrome P450 3A4"/>
    <property type="match status" value="1"/>
</dbReference>
<evidence type="ECO:0000256" key="1">
    <source>
        <dbReference type="ARBA" id="ARBA00001971"/>
    </source>
</evidence>
<dbReference type="InterPro" id="IPR002401">
    <property type="entry name" value="Cyt_P450_E_grp-I"/>
</dbReference>
<dbReference type="Proteomes" id="UP001458880">
    <property type="component" value="Unassembled WGS sequence"/>
</dbReference>
<dbReference type="EMBL" id="JASPKY010000056">
    <property type="protein sequence ID" value="KAK9744643.1"/>
    <property type="molecule type" value="Genomic_DNA"/>
</dbReference>
<dbReference type="AlphaFoldDB" id="A0AAW1M9R7"/>
<dbReference type="InterPro" id="IPR050196">
    <property type="entry name" value="Cytochrome_P450_Monoox"/>
</dbReference>
<organism evidence="14 15">
    <name type="scientific">Popillia japonica</name>
    <name type="common">Japanese beetle</name>
    <dbReference type="NCBI Taxonomy" id="7064"/>
    <lineage>
        <taxon>Eukaryota</taxon>
        <taxon>Metazoa</taxon>
        <taxon>Ecdysozoa</taxon>
        <taxon>Arthropoda</taxon>
        <taxon>Hexapoda</taxon>
        <taxon>Insecta</taxon>
        <taxon>Pterygota</taxon>
        <taxon>Neoptera</taxon>
        <taxon>Endopterygota</taxon>
        <taxon>Coleoptera</taxon>
        <taxon>Polyphaga</taxon>
        <taxon>Scarabaeiformia</taxon>
        <taxon>Scarabaeidae</taxon>
        <taxon>Rutelinae</taxon>
        <taxon>Popillia</taxon>
    </lineage>
</organism>
<keyword evidence="7" id="KW-0256">Endoplasmic reticulum</keyword>
<evidence type="ECO:0000256" key="6">
    <source>
        <dbReference type="ARBA" id="ARBA00022723"/>
    </source>
</evidence>
<keyword evidence="11 13" id="KW-0503">Monooxygenase</keyword>
<comment type="caution">
    <text evidence="14">The sequence shown here is derived from an EMBL/GenBank/DDBJ whole genome shotgun (WGS) entry which is preliminary data.</text>
</comment>
<reference evidence="14 15" key="1">
    <citation type="journal article" date="2024" name="BMC Genomics">
        <title>De novo assembly and annotation of Popillia japonica's genome with initial clues to its potential as an invasive pest.</title>
        <authorList>
            <person name="Cucini C."/>
            <person name="Boschi S."/>
            <person name="Funari R."/>
            <person name="Cardaioli E."/>
            <person name="Iannotti N."/>
            <person name="Marturano G."/>
            <person name="Paoli F."/>
            <person name="Bruttini M."/>
            <person name="Carapelli A."/>
            <person name="Frati F."/>
            <person name="Nardi F."/>
        </authorList>
    </citation>
    <scope>NUCLEOTIDE SEQUENCE [LARGE SCALE GENOMIC DNA]</scope>
    <source>
        <strain evidence="14">DMR45628</strain>
    </source>
</reference>
<evidence type="ECO:0000313" key="15">
    <source>
        <dbReference type="Proteomes" id="UP001458880"/>
    </source>
</evidence>
<gene>
    <name evidence="14" type="ORF">QE152_g7605</name>
</gene>
<keyword evidence="10 12" id="KW-0408">Iron</keyword>
<evidence type="ECO:0000256" key="5">
    <source>
        <dbReference type="ARBA" id="ARBA00022617"/>
    </source>
</evidence>
<dbReference type="GO" id="GO:0005789">
    <property type="term" value="C:endoplasmic reticulum membrane"/>
    <property type="evidence" value="ECO:0007669"/>
    <property type="project" value="UniProtKB-SubCell"/>
</dbReference>